<dbReference type="PANTHER" id="PTHR30337">
    <property type="entry name" value="COMPONENT OF ATP-DEPENDENT DSDNA EXONUCLEASE"/>
    <property type="match status" value="1"/>
</dbReference>
<dbReference type="SUPFAM" id="SSF56300">
    <property type="entry name" value="Metallo-dependent phosphatases"/>
    <property type="match status" value="1"/>
</dbReference>
<dbReference type="PANTHER" id="PTHR30337:SF0">
    <property type="entry name" value="NUCLEASE SBCCD SUBUNIT D"/>
    <property type="match status" value="1"/>
</dbReference>
<evidence type="ECO:0000313" key="11">
    <source>
        <dbReference type="Proteomes" id="UP000196581"/>
    </source>
</evidence>
<evidence type="ECO:0000256" key="2">
    <source>
        <dbReference type="ARBA" id="ARBA00011322"/>
    </source>
</evidence>
<dbReference type="InterPro" id="IPR026843">
    <property type="entry name" value="SbcD_C"/>
</dbReference>
<gene>
    <name evidence="7" type="primary">sbcD</name>
    <name evidence="10" type="ORF">FM105_06525</name>
</gene>
<evidence type="ECO:0000256" key="5">
    <source>
        <dbReference type="ARBA" id="ARBA00022801"/>
    </source>
</evidence>
<keyword evidence="4 7" id="KW-0540">Nuclease</keyword>
<comment type="subunit">
    <text evidence="2 7">Heterodimer of SbcC and SbcD.</text>
</comment>
<evidence type="ECO:0000313" key="10">
    <source>
        <dbReference type="EMBL" id="SLM96942.1"/>
    </source>
</evidence>
<protein>
    <recommendedName>
        <fullName evidence="3 7">Nuclease SbcCD subunit D</fullName>
    </recommendedName>
</protein>
<dbReference type="Gene3D" id="3.60.21.10">
    <property type="match status" value="1"/>
</dbReference>
<dbReference type="Pfam" id="PF12320">
    <property type="entry name" value="SbcD_C"/>
    <property type="match status" value="1"/>
</dbReference>
<proteinExistence type="inferred from homology"/>
<dbReference type="EMBL" id="FWFF01000010">
    <property type="protein sequence ID" value="SLM96942.1"/>
    <property type="molecule type" value="Genomic_DNA"/>
</dbReference>
<dbReference type="InterPro" id="IPR050535">
    <property type="entry name" value="DNA_Repair-Maintenance_Comp"/>
</dbReference>
<evidence type="ECO:0000256" key="6">
    <source>
        <dbReference type="ARBA" id="ARBA00022839"/>
    </source>
</evidence>
<evidence type="ECO:0000259" key="9">
    <source>
        <dbReference type="Pfam" id="PF12320"/>
    </source>
</evidence>
<keyword evidence="7" id="KW-0233">DNA recombination</keyword>
<accession>A0A1X6XCE0</accession>
<dbReference type="GO" id="GO:0004519">
    <property type="term" value="F:endonuclease activity"/>
    <property type="evidence" value="ECO:0007669"/>
    <property type="project" value="UniProtKB-KW"/>
</dbReference>
<dbReference type="Proteomes" id="UP000196581">
    <property type="component" value="Unassembled WGS sequence"/>
</dbReference>
<reference evidence="11" key="1">
    <citation type="submission" date="2017-02" db="EMBL/GenBank/DDBJ databases">
        <authorList>
            <person name="Dridi B."/>
        </authorList>
    </citation>
    <scope>NUCLEOTIDE SEQUENCE [LARGE SCALE GENOMIC DNA]</scope>
    <source>
        <strain evidence="11">B Co 03.10</strain>
    </source>
</reference>
<dbReference type="InterPro" id="IPR004593">
    <property type="entry name" value="SbcD"/>
</dbReference>
<evidence type="ECO:0000256" key="4">
    <source>
        <dbReference type="ARBA" id="ARBA00022722"/>
    </source>
</evidence>
<keyword evidence="7" id="KW-0235">DNA replication</keyword>
<keyword evidence="11" id="KW-1185">Reference proteome</keyword>
<dbReference type="Pfam" id="PF00149">
    <property type="entry name" value="Metallophos"/>
    <property type="match status" value="1"/>
</dbReference>
<keyword evidence="5 7" id="KW-0378">Hydrolase</keyword>
<dbReference type="NCBIfam" id="TIGR00619">
    <property type="entry name" value="sbcd"/>
    <property type="match status" value="1"/>
</dbReference>
<dbReference type="InterPro" id="IPR004843">
    <property type="entry name" value="Calcineurin-like_PHP"/>
</dbReference>
<evidence type="ECO:0000256" key="3">
    <source>
        <dbReference type="ARBA" id="ARBA00013365"/>
    </source>
</evidence>
<sequence length="398" mass="43500">MRILHTSDWHLGRRLHGVDLTDEHRAFLDWLHALVDERDIDVIAIAGDVYDRAIPHPDALGLWEHGIAGLLDRGARVVASSGNHDSFVRLGLNRHHLERAGVHLRTHLSDIRRPVRIGFDGALLPNADPTPGVSIHGIPYLEPSLVWERMDAARRTHAAVLSTAMERIRARRDSHSPDDRLVVLAHAFVAGSTSSESERDVSLGDVGVTPASVFDDADYAALGHLHRPQEISDHVRYSGSPLPFSFGEARFSKEVVEVEFSDSGAIGKPLITSHPVPEFRPVRTLRGTLHDVVSQSADHEEALIAAELTDPQRIPGAVDRLRAAFPGFIRMSWTRLDEPTGTSAAGSASTAVVRTDEEVFADFHRAQRGGPPPPQIRRRFADALARVHAAAGPAEGSV</sequence>
<dbReference type="AlphaFoldDB" id="A0A1X6XCE0"/>
<comment type="function">
    <text evidence="7">SbcCD cleaves DNA hairpin structures. These structures can inhibit DNA replication and are intermediates in certain DNA recombination reactions. The complex acts as a 3'-&gt;5' double strand exonuclease that can open hairpins. It also has a 5' single-strand endonuclease activity.</text>
</comment>
<dbReference type="GO" id="GO:0006260">
    <property type="term" value="P:DNA replication"/>
    <property type="evidence" value="ECO:0007669"/>
    <property type="project" value="UniProtKB-KW"/>
</dbReference>
<keyword evidence="6 7" id="KW-0269">Exonuclease</keyword>
<dbReference type="InterPro" id="IPR041796">
    <property type="entry name" value="Mre11_N"/>
</dbReference>
<feature type="domain" description="Calcineurin-like phosphoesterase" evidence="8">
    <location>
        <begin position="1"/>
        <end position="228"/>
    </location>
</feature>
<dbReference type="RefSeq" id="WP_087006492.1">
    <property type="nucleotide sequence ID" value="NZ_FWFF01000010.1"/>
</dbReference>
<dbReference type="InterPro" id="IPR029052">
    <property type="entry name" value="Metallo-depent_PP-like"/>
</dbReference>
<dbReference type="GO" id="GO:0008408">
    <property type="term" value="F:3'-5' exonuclease activity"/>
    <property type="evidence" value="ECO:0007669"/>
    <property type="project" value="InterPro"/>
</dbReference>
<dbReference type="CDD" id="cd00840">
    <property type="entry name" value="MPP_Mre11_N"/>
    <property type="match status" value="1"/>
</dbReference>
<evidence type="ECO:0000256" key="1">
    <source>
        <dbReference type="ARBA" id="ARBA00010555"/>
    </source>
</evidence>
<dbReference type="GO" id="GO:0006310">
    <property type="term" value="P:DNA recombination"/>
    <property type="evidence" value="ECO:0007669"/>
    <property type="project" value="UniProtKB-KW"/>
</dbReference>
<comment type="similarity">
    <text evidence="1 7">Belongs to the SbcD family.</text>
</comment>
<organism evidence="10 11">
    <name type="scientific">Brevibacterium yomogidense</name>
    <dbReference type="NCBI Taxonomy" id="946573"/>
    <lineage>
        <taxon>Bacteria</taxon>
        <taxon>Bacillati</taxon>
        <taxon>Actinomycetota</taxon>
        <taxon>Actinomycetes</taxon>
        <taxon>Micrococcales</taxon>
        <taxon>Brevibacteriaceae</taxon>
        <taxon>Brevibacterium</taxon>
    </lineage>
</organism>
<evidence type="ECO:0000256" key="7">
    <source>
        <dbReference type="RuleBase" id="RU363069"/>
    </source>
</evidence>
<evidence type="ECO:0000259" key="8">
    <source>
        <dbReference type="Pfam" id="PF00149"/>
    </source>
</evidence>
<feature type="domain" description="Nuclease SbcCD subunit D C-terminal" evidence="9">
    <location>
        <begin position="279"/>
        <end position="367"/>
    </location>
</feature>
<name>A0A1X6XCE0_9MICO</name>
<keyword evidence="7" id="KW-0255">Endonuclease</keyword>